<dbReference type="SUPFAM" id="SSF51735">
    <property type="entry name" value="NAD(P)-binding Rossmann-fold domains"/>
    <property type="match status" value="1"/>
</dbReference>
<dbReference type="Proteomes" id="UP000317839">
    <property type="component" value="Unassembled WGS sequence"/>
</dbReference>
<dbReference type="InterPro" id="IPR036291">
    <property type="entry name" value="NAD(P)-bd_dom_sf"/>
</dbReference>
<reference evidence="2 3" key="1">
    <citation type="submission" date="2019-06" db="EMBL/GenBank/DDBJ databases">
        <title>Draft genome of Aliikangiella marina GYP-15.</title>
        <authorList>
            <person name="Wang G."/>
        </authorList>
    </citation>
    <scope>NUCLEOTIDE SEQUENCE [LARGE SCALE GENOMIC DNA]</scope>
    <source>
        <strain evidence="2 3">GYP-15</strain>
    </source>
</reference>
<feature type="domain" description="NmrA-like" evidence="1">
    <location>
        <begin position="111"/>
        <end position="267"/>
    </location>
</feature>
<proteinExistence type="predicted"/>
<gene>
    <name evidence="2" type="ORF">FLL45_15715</name>
</gene>
<dbReference type="Gene3D" id="3.90.25.10">
    <property type="entry name" value="UDP-galactose 4-epimerase, domain 1"/>
    <property type="match status" value="1"/>
</dbReference>
<organism evidence="2 3">
    <name type="scientific">Aliikangiella marina</name>
    <dbReference type="NCBI Taxonomy" id="1712262"/>
    <lineage>
        <taxon>Bacteria</taxon>
        <taxon>Pseudomonadati</taxon>
        <taxon>Pseudomonadota</taxon>
        <taxon>Gammaproteobacteria</taxon>
        <taxon>Oceanospirillales</taxon>
        <taxon>Pleioneaceae</taxon>
        <taxon>Aliikangiella</taxon>
    </lineage>
</organism>
<dbReference type="OrthoDB" id="109735at2"/>
<dbReference type="PANTHER" id="PTHR43162">
    <property type="match status" value="1"/>
</dbReference>
<dbReference type="PANTHER" id="PTHR43162:SF1">
    <property type="entry name" value="PRESTALK A DIFFERENTIATION PROTEIN A"/>
    <property type="match status" value="1"/>
</dbReference>
<keyword evidence="3" id="KW-1185">Reference proteome</keyword>
<dbReference type="Pfam" id="PF05368">
    <property type="entry name" value="NmrA"/>
    <property type="match status" value="1"/>
</dbReference>
<accession>A0A545T6R0</accession>
<protein>
    <submittedName>
        <fullName evidence="2">NmrA family transcriptional regulator</fullName>
    </submittedName>
</protein>
<evidence type="ECO:0000313" key="2">
    <source>
        <dbReference type="EMBL" id="TQV72911.1"/>
    </source>
</evidence>
<evidence type="ECO:0000259" key="1">
    <source>
        <dbReference type="Pfam" id="PF05368"/>
    </source>
</evidence>
<dbReference type="InterPro" id="IPR051604">
    <property type="entry name" value="Ergot_Alk_Oxidoreductase"/>
</dbReference>
<comment type="caution">
    <text evidence="2">The sequence shown here is derived from an EMBL/GenBank/DDBJ whole genome shotgun (WGS) entry which is preliminary data.</text>
</comment>
<dbReference type="EMBL" id="VIKR01000004">
    <property type="protein sequence ID" value="TQV72911.1"/>
    <property type="molecule type" value="Genomic_DNA"/>
</dbReference>
<sequence length="278" mass="31254">MNLDQNNSDLIVVTAPNSKTGKRVIKRLKRANLNYRGASRTTAIPFDWNKSDTWMDTLDSATIIYIVLPPELAFTDLPKLLQKFLAYCNAAQIRKIVLLSGRGEEQALACEKVALSSGIPTTVVRASWFSQNFSEGMYLSAIRDGEIILPTTHVKEPFIDVEDIADVVFQSFFDQKSQNKVIEVTGPELLSFDDVARQFTLQLGKPVKTTFLPINEYLATLRQAGVSEQEIELIAFLYTDLLDGRNANITHDVKRTLGREARTFSEYIQATQISGIWQ</sequence>
<dbReference type="Gene3D" id="3.40.50.720">
    <property type="entry name" value="NAD(P)-binding Rossmann-like Domain"/>
    <property type="match status" value="1"/>
</dbReference>
<name>A0A545T6R0_9GAMM</name>
<dbReference type="InterPro" id="IPR008030">
    <property type="entry name" value="NmrA-like"/>
</dbReference>
<dbReference type="AlphaFoldDB" id="A0A545T6R0"/>
<evidence type="ECO:0000313" key="3">
    <source>
        <dbReference type="Proteomes" id="UP000317839"/>
    </source>
</evidence>
<dbReference type="RefSeq" id="WP_142943050.1">
    <property type="nucleotide sequence ID" value="NZ_VIKR01000004.1"/>
</dbReference>